<keyword evidence="3" id="KW-1185">Reference proteome</keyword>
<reference evidence="2 3" key="1">
    <citation type="journal article" date="2006" name="Nat. Biotechnol.">
        <title>The genome and transcriptomes of the anti-tumor agent Clostridium novyi-NT.</title>
        <authorList>
            <person name="Bettegowda C."/>
            <person name="Huang X."/>
            <person name="Lin J."/>
            <person name="Cheong I."/>
            <person name="Kohli M."/>
            <person name="Szabo S.A."/>
            <person name="Zhang X."/>
            <person name="Diaz L.A. Jr."/>
            <person name="Velculescu V.E."/>
            <person name="Parmigiani G."/>
            <person name="Kinzler K.W."/>
            <person name="Vogelstein B."/>
            <person name="Zhou S."/>
        </authorList>
    </citation>
    <scope>NUCLEOTIDE SEQUENCE [LARGE SCALE GENOMIC DNA]</scope>
    <source>
        <strain evidence="2 3">NT</strain>
    </source>
</reference>
<organism evidence="2 3">
    <name type="scientific">Clostridium novyi (strain NT)</name>
    <dbReference type="NCBI Taxonomy" id="386415"/>
    <lineage>
        <taxon>Bacteria</taxon>
        <taxon>Bacillati</taxon>
        <taxon>Bacillota</taxon>
        <taxon>Clostridia</taxon>
        <taxon>Eubacteriales</taxon>
        <taxon>Clostridiaceae</taxon>
        <taxon>Clostridium</taxon>
    </lineage>
</organism>
<dbReference type="HOGENOM" id="CLU_203756_0_0_9"/>
<name>A0PZE4_CLONN</name>
<feature type="region of interest" description="Disordered" evidence="1">
    <location>
        <begin position="25"/>
        <end position="51"/>
    </location>
</feature>
<dbReference type="KEGG" id="cno:NT01CX_1665"/>
<sequence length="51" mass="5879">MKNHKNKKSKMITEKLSREYDKVNTEAAEDMGMPNTDKKRKLGKGCPINQL</sequence>
<evidence type="ECO:0000313" key="3">
    <source>
        <dbReference type="Proteomes" id="UP000008220"/>
    </source>
</evidence>
<dbReference type="AlphaFoldDB" id="A0PZE4"/>
<proteinExistence type="predicted"/>
<dbReference type="eggNOG" id="ENOG50302FU">
    <property type="taxonomic scope" value="Bacteria"/>
</dbReference>
<dbReference type="EMBL" id="CP000382">
    <property type="protein sequence ID" value="ABK62210.1"/>
    <property type="molecule type" value="Genomic_DNA"/>
</dbReference>
<dbReference type="Proteomes" id="UP000008220">
    <property type="component" value="Chromosome"/>
</dbReference>
<dbReference type="RefSeq" id="WP_011721753.1">
    <property type="nucleotide sequence ID" value="NC_008593.1"/>
</dbReference>
<evidence type="ECO:0000256" key="1">
    <source>
        <dbReference type="SAM" id="MobiDB-lite"/>
    </source>
</evidence>
<accession>A0PZE4</accession>
<evidence type="ECO:0000313" key="2">
    <source>
        <dbReference type="EMBL" id="ABK62210.1"/>
    </source>
</evidence>
<protein>
    <submittedName>
        <fullName evidence="2">Uncharacterized protein</fullName>
    </submittedName>
</protein>
<gene>
    <name evidence="2" type="ordered locus">NT01CX_1665</name>
</gene>